<accession>A0A7C8IG50</accession>
<feature type="region of interest" description="Disordered" evidence="2">
    <location>
        <begin position="40"/>
        <end position="90"/>
    </location>
</feature>
<dbReference type="AlphaFoldDB" id="A0A7C8IG50"/>
<comment type="caution">
    <text evidence="3">The sequence shown here is derived from an EMBL/GenBank/DDBJ whole genome shotgun (WGS) entry which is preliminary data.</text>
</comment>
<dbReference type="EMBL" id="JAADJZ010000004">
    <property type="protein sequence ID" value="KAF2875533.1"/>
    <property type="molecule type" value="Genomic_DNA"/>
</dbReference>
<keyword evidence="1" id="KW-0175">Coiled coil</keyword>
<evidence type="ECO:0000313" key="3">
    <source>
        <dbReference type="EMBL" id="KAF2875533.1"/>
    </source>
</evidence>
<protein>
    <submittedName>
        <fullName evidence="3">Uncharacterized protein</fullName>
    </submittedName>
</protein>
<feature type="coiled-coil region" evidence="1">
    <location>
        <begin position="197"/>
        <end position="238"/>
    </location>
</feature>
<feature type="compositionally biased region" description="Acidic residues" evidence="2">
    <location>
        <begin position="1"/>
        <end position="15"/>
    </location>
</feature>
<dbReference type="Proteomes" id="UP000481861">
    <property type="component" value="Unassembled WGS sequence"/>
</dbReference>
<sequence length="439" mass="49484">MEEPDLWESIAEEEPLGLPEEGVVQVPEEGAELAGLAENEAPWETVESKRKAKKEVKGDGKLRPGAAETGRSSWADEAEAELGSVPSKPRDRDGWVMAAMRAGQSIPPHIPAYPSVPYRARNRFTAGFAFGVGAYPGVSRVPNRSDDEPEKVPVVIDRKFRKQHADKLAGVLGAEWNALHLRSLRNQAWVQWADDRINQTEKVARDMEAELEALKKENAQLKRQKEEMRQTVTKVLVDEHARVIAEFEKGDKMPENWSDVNRAAHQSAHDSQKGRQLSGICDVLDRAARGADEQQQADRHIGYHTRMVESRRDLAPVLWREKGDKLKLNPESQYARGRNLVRFLRERGELTNPQSWWWGAEQQLFNAHPAYLFPVTNPVPGTIGVASWTNGSTSSSTSLEFQLSGYKTLHRNGNPSNMTFRKIHSGEQVFSFDVICYRH</sequence>
<organism evidence="3 4">
    <name type="scientific">Massariosphaeria phaeospora</name>
    <dbReference type="NCBI Taxonomy" id="100035"/>
    <lineage>
        <taxon>Eukaryota</taxon>
        <taxon>Fungi</taxon>
        <taxon>Dikarya</taxon>
        <taxon>Ascomycota</taxon>
        <taxon>Pezizomycotina</taxon>
        <taxon>Dothideomycetes</taxon>
        <taxon>Pleosporomycetidae</taxon>
        <taxon>Pleosporales</taxon>
        <taxon>Pleosporales incertae sedis</taxon>
        <taxon>Massariosphaeria</taxon>
    </lineage>
</organism>
<evidence type="ECO:0000256" key="2">
    <source>
        <dbReference type="SAM" id="MobiDB-lite"/>
    </source>
</evidence>
<keyword evidence="4" id="KW-1185">Reference proteome</keyword>
<proteinExistence type="predicted"/>
<evidence type="ECO:0000313" key="4">
    <source>
        <dbReference type="Proteomes" id="UP000481861"/>
    </source>
</evidence>
<evidence type="ECO:0000256" key="1">
    <source>
        <dbReference type="SAM" id="Coils"/>
    </source>
</evidence>
<reference evidence="3 4" key="1">
    <citation type="submission" date="2020-01" db="EMBL/GenBank/DDBJ databases">
        <authorList>
            <consortium name="DOE Joint Genome Institute"/>
            <person name="Haridas S."/>
            <person name="Albert R."/>
            <person name="Binder M."/>
            <person name="Bloem J."/>
            <person name="Labutti K."/>
            <person name="Salamov A."/>
            <person name="Andreopoulos B."/>
            <person name="Baker S.E."/>
            <person name="Barry K."/>
            <person name="Bills G."/>
            <person name="Bluhm B.H."/>
            <person name="Cannon C."/>
            <person name="Castanera R."/>
            <person name="Culley D.E."/>
            <person name="Daum C."/>
            <person name="Ezra D."/>
            <person name="Gonzalez J.B."/>
            <person name="Henrissat B."/>
            <person name="Kuo A."/>
            <person name="Liang C."/>
            <person name="Lipzen A."/>
            <person name="Lutzoni F."/>
            <person name="Magnuson J."/>
            <person name="Mondo S."/>
            <person name="Nolan M."/>
            <person name="Ohm R."/>
            <person name="Pangilinan J."/>
            <person name="Park H.-J.H."/>
            <person name="Ramirez L."/>
            <person name="Alfaro M."/>
            <person name="Sun H."/>
            <person name="Tritt A."/>
            <person name="Yoshinaga Y."/>
            <person name="Zwiers L.-H.L."/>
            <person name="Turgeon B.G."/>
            <person name="Goodwin S.B."/>
            <person name="Spatafora J.W."/>
            <person name="Crous P.W."/>
            <person name="Grigoriev I.V."/>
        </authorList>
    </citation>
    <scope>NUCLEOTIDE SEQUENCE [LARGE SCALE GENOMIC DNA]</scope>
    <source>
        <strain evidence="3 4">CBS 611.86</strain>
    </source>
</reference>
<gene>
    <name evidence="3" type="ORF">BDV95DRAFT_615565</name>
</gene>
<feature type="region of interest" description="Disordered" evidence="2">
    <location>
        <begin position="1"/>
        <end position="20"/>
    </location>
</feature>
<name>A0A7C8IG50_9PLEO</name>